<dbReference type="PROSITE" id="PS00644">
    <property type="entry name" value="COMPLEX1_51K_1"/>
    <property type="match status" value="1"/>
</dbReference>
<dbReference type="SUPFAM" id="SSF142984">
    <property type="entry name" value="Nqo1 middle domain-like"/>
    <property type="match status" value="1"/>
</dbReference>
<evidence type="ECO:0000256" key="12">
    <source>
        <dbReference type="ARBA" id="ARBA00023014"/>
    </source>
</evidence>
<evidence type="ECO:0000256" key="3">
    <source>
        <dbReference type="ARBA" id="ARBA00007523"/>
    </source>
</evidence>
<comment type="caution">
    <text evidence="17">The sequence shown here is derived from an EMBL/GenBank/DDBJ whole genome shotgun (WGS) entry which is preliminary data.</text>
</comment>
<dbReference type="Gene3D" id="3.40.50.11540">
    <property type="entry name" value="NADH-ubiquinone oxidoreductase 51kDa subunit"/>
    <property type="match status" value="1"/>
</dbReference>
<dbReference type="FunFam" id="1.20.1440.230:FF:000001">
    <property type="entry name" value="Mitochondrial NADH dehydrogenase flavoprotein 1"/>
    <property type="match status" value="1"/>
</dbReference>
<evidence type="ECO:0000313" key="17">
    <source>
        <dbReference type="EMBL" id="GCE26558.1"/>
    </source>
</evidence>
<keyword evidence="11 15" id="KW-0408">Iron</keyword>
<evidence type="ECO:0000256" key="4">
    <source>
        <dbReference type="ARBA" id="ARBA00019901"/>
    </source>
</evidence>
<keyword evidence="9 15" id="KW-0479">Metal-binding</keyword>
<evidence type="ECO:0000256" key="7">
    <source>
        <dbReference type="ARBA" id="ARBA00022643"/>
    </source>
</evidence>
<evidence type="ECO:0000256" key="2">
    <source>
        <dbReference type="ARBA" id="ARBA00001966"/>
    </source>
</evidence>
<comment type="function">
    <text evidence="15">NDH-1 shuttles electrons from NADH, via FMN and iron-sulfur (Fe-S) centers, to quinones in the respiratory chain.</text>
</comment>
<evidence type="ECO:0000256" key="8">
    <source>
        <dbReference type="ARBA" id="ARBA00022719"/>
    </source>
</evidence>
<dbReference type="PANTHER" id="PTHR43578">
    <property type="entry name" value="NADH-QUINONE OXIDOREDUCTASE SUBUNIT F"/>
    <property type="match status" value="1"/>
</dbReference>
<dbReference type="Gene3D" id="6.10.250.1450">
    <property type="match status" value="1"/>
</dbReference>
<dbReference type="AlphaFoldDB" id="A0A402B5C8"/>
<evidence type="ECO:0000256" key="6">
    <source>
        <dbReference type="ARBA" id="ARBA00022630"/>
    </source>
</evidence>
<keyword evidence="8 15" id="KW-0874">Quinone</keyword>
<dbReference type="GO" id="GO:0048038">
    <property type="term" value="F:quinone binding"/>
    <property type="evidence" value="ECO:0007669"/>
    <property type="project" value="UniProtKB-KW"/>
</dbReference>
<dbReference type="GO" id="GO:0008137">
    <property type="term" value="F:NADH dehydrogenase (ubiquinone) activity"/>
    <property type="evidence" value="ECO:0007669"/>
    <property type="project" value="InterPro"/>
</dbReference>
<dbReference type="NCBIfam" id="NF010120">
    <property type="entry name" value="PRK13596.1"/>
    <property type="match status" value="1"/>
</dbReference>
<organism evidence="17 18">
    <name type="scientific">Dictyobacter alpinus</name>
    <dbReference type="NCBI Taxonomy" id="2014873"/>
    <lineage>
        <taxon>Bacteria</taxon>
        <taxon>Bacillati</taxon>
        <taxon>Chloroflexota</taxon>
        <taxon>Ktedonobacteria</taxon>
        <taxon>Ktedonobacterales</taxon>
        <taxon>Dictyobacteraceae</taxon>
        <taxon>Dictyobacter</taxon>
    </lineage>
</organism>
<dbReference type="InterPro" id="IPR011538">
    <property type="entry name" value="Nuo51_FMN-bd"/>
</dbReference>
<gene>
    <name evidence="17" type="ORF">KDA_20420</name>
</gene>
<dbReference type="PROSITE" id="PS00645">
    <property type="entry name" value="COMPLEX1_51K_2"/>
    <property type="match status" value="1"/>
</dbReference>
<dbReference type="NCBIfam" id="TIGR01959">
    <property type="entry name" value="nuoF_fam"/>
    <property type="match status" value="1"/>
</dbReference>
<dbReference type="GO" id="GO:0051539">
    <property type="term" value="F:4 iron, 4 sulfur cluster binding"/>
    <property type="evidence" value="ECO:0007669"/>
    <property type="project" value="UniProtKB-UniRule"/>
</dbReference>
<evidence type="ECO:0000256" key="13">
    <source>
        <dbReference type="ARBA" id="ARBA00023027"/>
    </source>
</evidence>
<dbReference type="GO" id="GO:0046872">
    <property type="term" value="F:metal ion binding"/>
    <property type="evidence" value="ECO:0007669"/>
    <property type="project" value="UniProtKB-KW"/>
</dbReference>
<dbReference type="InterPro" id="IPR037225">
    <property type="entry name" value="Nuo51_FMN-bd_sf"/>
</dbReference>
<keyword evidence="18" id="KW-1185">Reference proteome</keyword>
<dbReference type="InterPro" id="IPR019575">
    <property type="entry name" value="Nuop51_4Fe4S-bd"/>
</dbReference>
<dbReference type="SUPFAM" id="SSF142019">
    <property type="entry name" value="Nqo1 FMN-binding domain-like"/>
    <property type="match status" value="1"/>
</dbReference>
<name>A0A402B5C8_9CHLR</name>
<dbReference type="EMBL" id="BIFT01000001">
    <property type="protein sequence ID" value="GCE26558.1"/>
    <property type="molecule type" value="Genomic_DNA"/>
</dbReference>
<evidence type="ECO:0000256" key="11">
    <source>
        <dbReference type="ARBA" id="ARBA00023004"/>
    </source>
</evidence>
<reference evidence="18" key="1">
    <citation type="submission" date="2018-12" db="EMBL/GenBank/DDBJ databases">
        <title>Tengunoibacter tsumagoiensis gen. nov., sp. nov., Dictyobacter kobayashii sp. nov., D. alpinus sp. nov., and D. joshuensis sp. nov. and description of Dictyobacteraceae fam. nov. within the order Ktedonobacterales isolated from Tengu-no-mugimeshi.</title>
        <authorList>
            <person name="Wang C.M."/>
            <person name="Zheng Y."/>
            <person name="Sakai Y."/>
            <person name="Toyoda A."/>
            <person name="Minakuchi Y."/>
            <person name="Abe K."/>
            <person name="Yokota A."/>
            <person name="Yabe S."/>
        </authorList>
    </citation>
    <scope>NUCLEOTIDE SEQUENCE [LARGE SCALE GENOMIC DNA]</scope>
    <source>
        <strain evidence="18">Uno16</strain>
    </source>
</reference>
<evidence type="ECO:0000256" key="10">
    <source>
        <dbReference type="ARBA" id="ARBA00022967"/>
    </source>
</evidence>
<dbReference type="SUPFAM" id="SSF140490">
    <property type="entry name" value="Nqo1C-terminal domain-like"/>
    <property type="match status" value="1"/>
</dbReference>
<dbReference type="GO" id="GO:0051287">
    <property type="term" value="F:NAD binding"/>
    <property type="evidence" value="ECO:0007669"/>
    <property type="project" value="UniProtKB-UniRule"/>
</dbReference>
<evidence type="ECO:0000256" key="14">
    <source>
        <dbReference type="ARBA" id="ARBA00047712"/>
    </source>
</evidence>
<keyword evidence="12 15" id="KW-0411">Iron-sulfur</keyword>
<dbReference type="Gene3D" id="3.10.20.600">
    <property type="match status" value="1"/>
</dbReference>
<dbReference type="GO" id="GO:0010181">
    <property type="term" value="F:FMN binding"/>
    <property type="evidence" value="ECO:0007669"/>
    <property type="project" value="InterPro"/>
</dbReference>
<dbReference type="OrthoDB" id="9761899at2"/>
<dbReference type="FunFam" id="3.40.50.11540:FF:000001">
    <property type="entry name" value="NADH dehydrogenase [ubiquinone] flavoprotein 1, mitochondrial"/>
    <property type="match status" value="1"/>
</dbReference>
<dbReference type="InterPro" id="IPR037207">
    <property type="entry name" value="Nuop51_4Fe4S-bd_sf"/>
</dbReference>
<dbReference type="EC" id="7.1.1.-" evidence="15"/>
<dbReference type="PANTHER" id="PTHR43578:SF3">
    <property type="entry name" value="NADH-QUINONE OXIDOREDUCTASE SUBUNIT F"/>
    <property type="match status" value="1"/>
</dbReference>
<evidence type="ECO:0000256" key="15">
    <source>
        <dbReference type="RuleBase" id="RU364066"/>
    </source>
</evidence>
<comment type="similarity">
    <text evidence="3 15">Belongs to the complex I 51 kDa subunit family.</text>
</comment>
<dbReference type="FunFam" id="3.10.20.600:FF:000003">
    <property type="entry name" value="NADH-quinone oxidoreductase subunit F"/>
    <property type="match status" value="1"/>
</dbReference>
<proteinExistence type="inferred from homology"/>
<keyword evidence="6 15" id="KW-0285">Flavoprotein</keyword>
<feature type="domain" description="NADH-ubiquinone oxidoreductase 51kDa subunit iron-sulphur binding" evidence="16">
    <location>
        <begin position="328"/>
        <end position="373"/>
    </location>
</feature>
<keyword evidence="5 15" id="KW-0004">4Fe-4S</keyword>
<dbReference type="RefSeq" id="WP_126626996.1">
    <property type="nucleotide sequence ID" value="NZ_BIFT01000001.1"/>
</dbReference>
<evidence type="ECO:0000313" key="18">
    <source>
        <dbReference type="Proteomes" id="UP000287171"/>
    </source>
</evidence>
<evidence type="ECO:0000259" key="16">
    <source>
        <dbReference type="SMART" id="SM00928"/>
    </source>
</evidence>
<evidence type="ECO:0000256" key="1">
    <source>
        <dbReference type="ARBA" id="ARBA00001917"/>
    </source>
</evidence>
<comment type="catalytic activity">
    <reaction evidence="14 15">
        <text>a quinone + NADH + 5 H(+)(in) = a quinol + NAD(+) + 4 H(+)(out)</text>
        <dbReference type="Rhea" id="RHEA:57888"/>
        <dbReference type="ChEBI" id="CHEBI:15378"/>
        <dbReference type="ChEBI" id="CHEBI:24646"/>
        <dbReference type="ChEBI" id="CHEBI:57540"/>
        <dbReference type="ChEBI" id="CHEBI:57945"/>
        <dbReference type="ChEBI" id="CHEBI:132124"/>
    </reaction>
</comment>
<dbReference type="Pfam" id="PF01512">
    <property type="entry name" value="Complex1_51K"/>
    <property type="match status" value="1"/>
</dbReference>
<accession>A0A402B5C8</accession>
<dbReference type="Proteomes" id="UP000287171">
    <property type="component" value="Unassembled WGS sequence"/>
</dbReference>
<evidence type="ECO:0000256" key="5">
    <source>
        <dbReference type="ARBA" id="ARBA00022485"/>
    </source>
</evidence>
<protein>
    <recommendedName>
        <fullName evidence="4 15">NADH-quinone oxidoreductase subunit F</fullName>
        <ecNumber evidence="15">7.1.1.-</ecNumber>
    </recommendedName>
</protein>
<sequence>MPEMIITKDLDVPGIDTLDVYREHGGYEALAKALRDYAPDAIIDLMKTSGLRGRGGAGFPTGMKWSFLAKNDMPRYLCCNADESEPGTCKDRVLMEQIPHRLIEGIIITSYACKVHTAFIYVRGELAKAGRQVERAVEEAYAAGLLGKNILDSDFSLDVIVHRGAGAYICGEESALMESLEGRRGYPRLKPPFPAVVGLYGGPTVINNCETLATVPAIVAGGGEWYASFGTEKSKGTRIFSLSGQVKNPGTYELPLGVPMRTLIYDPQYGGGILDDRELKAIIPGGSSTFILTPDKIDTPMDYESIAAAGSMLGSGGVIVISDATCIVGAILRMTEFYRDESCGKCTPCREGTFWMTEILERLEHGHGYLKDVDLLLDICDNLAGKSFCPLGDAATSSITSGIRFFREEFEYHAKFGCCMVGSGSKQDHQHETAVAPAATR</sequence>
<keyword evidence="13 15" id="KW-0520">NAD</keyword>
<dbReference type="InterPro" id="IPR001949">
    <property type="entry name" value="NADH-UbQ_OxRdtase_51kDa_CS"/>
</dbReference>
<dbReference type="InterPro" id="IPR011537">
    <property type="entry name" value="NADH-UbQ_OxRdtase_suF"/>
</dbReference>
<evidence type="ECO:0000256" key="9">
    <source>
        <dbReference type="ARBA" id="ARBA00022723"/>
    </source>
</evidence>
<dbReference type="SMART" id="SM00928">
    <property type="entry name" value="NADH_4Fe-4S"/>
    <property type="match status" value="1"/>
</dbReference>
<keyword evidence="10" id="KW-1278">Translocase</keyword>
<comment type="cofactor">
    <cofactor evidence="2 15">
        <name>[4Fe-4S] cluster</name>
        <dbReference type="ChEBI" id="CHEBI:49883"/>
    </cofactor>
</comment>
<dbReference type="Gene3D" id="1.20.1440.230">
    <property type="entry name" value="NADH-ubiquinone oxidoreductase 51kDa subunit, iron-sulphur binding domain"/>
    <property type="match status" value="1"/>
</dbReference>
<comment type="cofactor">
    <cofactor evidence="1 15">
        <name>FMN</name>
        <dbReference type="ChEBI" id="CHEBI:58210"/>
    </cofactor>
</comment>
<keyword evidence="7 15" id="KW-0288">FMN</keyword>
<dbReference type="Pfam" id="PF10589">
    <property type="entry name" value="NADH_4Fe-4S"/>
    <property type="match status" value="1"/>
</dbReference>